<evidence type="ECO:0000256" key="6">
    <source>
        <dbReference type="SAM" id="SignalP"/>
    </source>
</evidence>
<evidence type="ECO:0000256" key="4">
    <source>
        <dbReference type="ARBA" id="ARBA00023136"/>
    </source>
</evidence>
<dbReference type="OrthoDB" id="5694214at2"/>
<feature type="chain" id="PRO_5011779697" evidence="6">
    <location>
        <begin position="18"/>
        <end position="591"/>
    </location>
</feature>
<dbReference type="Gene3D" id="1.25.40.390">
    <property type="match status" value="1"/>
</dbReference>
<dbReference type="Pfam" id="PF12771">
    <property type="entry name" value="SusD-like_2"/>
    <property type="match status" value="1"/>
</dbReference>
<gene>
    <name evidence="8" type="ORF">SAMN05444277_1154</name>
</gene>
<dbReference type="GO" id="GO:0009279">
    <property type="term" value="C:cell outer membrane"/>
    <property type="evidence" value="ECO:0007669"/>
    <property type="project" value="UniProtKB-SubCell"/>
</dbReference>
<comment type="subcellular location">
    <subcellularLocation>
        <location evidence="1">Cell outer membrane</location>
    </subcellularLocation>
</comment>
<dbReference type="Proteomes" id="UP000199031">
    <property type="component" value="Unassembled WGS sequence"/>
</dbReference>
<sequence length="591" mass="67277">MKINQYIKQLCSVLMLAAVFTSCTKNLDQTPESTADREAIFSSEDGLKLYTNSFYNILPDINTPFRTDCNMSDYGATSSVSDFLREGGYTSRQGTGWDWNDLRNINYFIENCTNQNIPQEIRDNYLGVARFFRAYFYFEKMKRFGDVPWINQPLAVDDPALFAGRDARTLITDSIIADLDFAAAHITQEEDETRSTITKYVVYGLKSRVCLFEGTFRKYQTSYGLENTANGLLQQAADAAKTVMDANIYHLNTAGDSLAYRNLFISAAPVATEIMLADVTSTSLAKYNDANWYFTSSTYGSRFSFIRKFINTYLMRDGSRFTDIPGHDTVTFANEVKSRDLRLQQTIRMGDYKRVTNGTVIPGPPVFSYVYTGYQPIKWCLDDMYYDAGAYNTNSVSLMRYAEILLNYAEAKAELGTITDADWAATVGALRQRAGITTGTATLPTELDPYMHDNYYSDISNPVIMEIRRDRGIELTLEGFRFYDLVRWKHGELLTDEWNGIYVPSVDKPMDLNEDGILDVSFYITSPADPIDGVTYRDVSKPPQTLEHGTYGELHWLDNVSRVWADYKYLYPIPFDDLQLNPALKQNPGWE</sequence>
<dbReference type="InterPro" id="IPR041662">
    <property type="entry name" value="SusD-like_2"/>
</dbReference>
<name>A0A1I5YYS5_9BACT</name>
<evidence type="ECO:0000256" key="2">
    <source>
        <dbReference type="ARBA" id="ARBA00006275"/>
    </source>
</evidence>
<evidence type="ECO:0000259" key="7">
    <source>
        <dbReference type="Pfam" id="PF07980"/>
    </source>
</evidence>
<dbReference type="PROSITE" id="PS51257">
    <property type="entry name" value="PROKAR_LIPOPROTEIN"/>
    <property type="match status" value="1"/>
</dbReference>
<keyword evidence="5" id="KW-0998">Cell outer membrane</keyword>
<dbReference type="RefSeq" id="WP_090662386.1">
    <property type="nucleotide sequence ID" value="NZ_FOXQ01000015.1"/>
</dbReference>
<dbReference type="AlphaFoldDB" id="A0A1I5YYS5"/>
<dbReference type="STRING" id="1465490.SAMN05444277_1154"/>
<comment type="similarity">
    <text evidence="2">Belongs to the SusD family.</text>
</comment>
<organism evidence="8 9">
    <name type="scientific">Parafilimonas terrae</name>
    <dbReference type="NCBI Taxonomy" id="1465490"/>
    <lineage>
        <taxon>Bacteria</taxon>
        <taxon>Pseudomonadati</taxon>
        <taxon>Bacteroidota</taxon>
        <taxon>Chitinophagia</taxon>
        <taxon>Chitinophagales</taxon>
        <taxon>Chitinophagaceae</taxon>
        <taxon>Parafilimonas</taxon>
    </lineage>
</organism>
<reference evidence="8 9" key="1">
    <citation type="submission" date="2016-10" db="EMBL/GenBank/DDBJ databases">
        <authorList>
            <person name="de Groot N.N."/>
        </authorList>
    </citation>
    <scope>NUCLEOTIDE SEQUENCE [LARGE SCALE GENOMIC DNA]</scope>
    <source>
        <strain evidence="8 9">DSM 28286</strain>
    </source>
</reference>
<evidence type="ECO:0000256" key="5">
    <source>
        <dbReference type="ARBA" id="ARBA00023237"/>
    </source>
</evidence>
<dbReference type="SUPFAM" id="SSF48452">
    <property type="entry name" value="TPR-like"/>
    <property type="match status" value="1"/>
</dbReference>
<proteinExistence type="inferred from homology"/>
<accession>A0A1I5YYS5</accession>
<dbReference type="InterPro" id="IPR012944">
    <property type="entry name" value="SusD_RagB_dom"/>
</dbReference>
<feature type="signal peptide" evidence="6">
    <location>
        <begin position="1"/>
        <end position="17"/>
    </location>
</feature>
<dbReference type="EMBL" id="FOXQ01000015">
    <property type="protein sequence ID" value="SFQ49423.1"/>
    <property type="molecule type" value="Genomic_DNA"/>
</dbReference>
<evidence type="ECO:0000256" key="1">
    <source>
        <dbReference type="ARBA" id="ARBA00004442"/>
    </source>
</evidence>
<keyword evidence="4" id="KW-0472">Membrane</keyword>
<keyword evidence="3 6" id="KW-0732">Signal</keyword>
<keyword evidence="9" id="KW-1185">Reference proteome</keyword>
<protein>
    <submittedName>
        <fullName evidence="8">Starch-binding associating with outer membrane</fullName>
    </submittedName>
</protein>
<feature type="domain" description="RagB/SusD" evidence="7">
    <location>
        <begin position="299"/>
        <end position="590"/>
    </location>
</feature>
<evidence type="ECO:0000313" key="9">
    <source>
        <dbReference type="Proteomes" id="UP000199031"/>
    </source>
</evidence>
<evidence type="ECO:0000313" key="8">
    <source>
        <dbReference type="EMBL" id="SFQ49423.1"/>
    </source>
</evidence>
<dbReference type="Pfam" id="PF07980">
    <property type="entry name" value="SusD_RagB"/>
    <property type="match status" value="1"/>
</dbReference>
<evidence type="ECO:0000256" key="3">
    <source>
        <dbReference type="ARBA" id="ARBA00022729"/>
    </source>
</evidence>
<dbReference type="InterPro" id="IPR011990">
    <property type="entry name" value="TPR-like_helical_dom_sf"/>
</dbReference>